<evidence type="ECO:0000259" key="2">
    <source>
        <dbReference type="Pfam" id="PF08327"/>
    </source>
</evidence>
<dbReference type="Gene3D" id="3.30.530.20">
    <property type="match status" value="1"/>
</dbReference>
<protein>
    <submittedName>
        <fullName evidence="3">SRPBCC domain-containing protein</fullName>
    </submittedName>
</protein>
<comment type="caution">
    <text evidence="3">The sequence shown here is derived from an EMBL/GenBank/DDBJ whole genome shotgun (WGS) entry which is preliminary data.</text>
</comment>
<proteinExistence type="inferred from homology"/>
<reference evidence="3 4" key="1">
    <citation type="journal article" date="2016" name="Antonie Van Leeuwenhoek">
        <title>Dongia soli sp. nov., isolated from soil from Dokdo, Korea.</title>
        <authorList>
            <person name="Kim D.U."/>
            <person name="Lee H."/>
            <person name="Kim H."/>
            <person name="Kim S.G."/>
            <person name="Ka J.O."/>
        </authorList>
    </citation>
    <scope>NUCLEOTIDE SEQUENCE [LARGE SCALE GENOMIC DNA]</scope>
    <source>
        <strain evidence="3 4">D78</strain>
    </source>
</reference>
<dbReference type="Proteomes" id="UP001279642">
    <property type="component" value="Unassembled WGS sequence"/>
</dbReference>
<keyword evidence="4" id="KW-1185">Reference proteome</keyword>
<dbReference type="EMBL" id="JAXCLW010000005">
    <property type="protein sequence ID" value="MDY0884493.1"/>
    <property type="molecule type" value="Genomic_DNA"/>
</dbReference>
<comment type="similarity">
    <text evidence="1">Belongs to the AHA1 family.</text>
</comment>
<dbReference type="Pfam" id="PF08327">
    <property type="entry name" value="AHSA1"/>
    <property type="match status" value="1"/>
</dbReference>
<name>A0ABU5EGC4_9PROT</name>
<evidence type="ECO:0000313" key="3">
    <source>
        <dbReference type="EMBL" id="MDY0884493.1"/>
    </source>
</evidence>
<gene>
    <name evidence="3" type="ORF">SMD27_16740</name>
</gene>
<feature type="domain" description="Activator of Hsp90 ATPase homologue 1/2-like C-terminal" evidence="2">
    <location>
        <begin position="18"/>
        <end position="148"/>
    </location>
</feature>
<organism evidence="3 4">
    <name type="scientific">Dongia soli</name>
    <dbReference type="NCBI Taxonomy" id="600628"/>
    <lineage>
        <taxon>Bacteria</taxon>
        <taxon>Pseudomonadati</taxon>
        <taxon>Pseudomonadota</taxon>
        <taxon>Alphaproteobacteria</taxon>
        <taxon>Rhodospirillales</taxon>
        <taxon>Dongiaceae</taxon>
        <taxon>Dongia</taxon>
    </lineage>
</organism>
<dbReference type="RefSeq" id="WP_320509567.1">
    <property type="nucleotide sequence ID" value="NZ_JAXCLW010000005.1"/>
</dbReference>
<sequence length="157" mass="17802">MSADNERVLVITRVFKGPRHLIFNAWADPAQSRQWMGPRGFTATEVTQDARPGGIWRLCLRADDGSRELWQGGVFREITPPERLVFTFAWDDAAGCPGHEMLVTVTFAEREDGTTLMTFRQELFDTIENRDGHRDGWDSTFDRLADHLAAIQGRHAG</sequence>
<evidence type="ECO:0000256" key="1">
    <source>
        <dbReference type="ARBA" id="ARBA00006817"/>
    </source>
</evidence>
<evidence type="ECO:0000313" key="4">
    <source>
        <dbReference type="Proteomes" id="UP001279642"/>
    </source>
</evidence>
<dbReference type="InterPro" id="IPR013538">
    <property type="entry name" value="ASHA1/2-like_C"/>
</dbReference>
<dbReference type="InterPro" id="IPR023393">
    <property type="entry name" value="START-like_dom_sf"/>
</dbReference>
<accession>A0ABU5EGC4</accession>
<dbReference type="SUPFAM" id="SSF55961">
    <property type="entry name" value="Bet v1-like"/>
    <property type="match status" value="1"/>
</dbReference>